<dbReference type="OrthoDB" id="3335358at2759"/>
<dbReference type="SUPFAM" id="SSF56399">
    <property type="entry name" value="ADP-ribosylation"/>
    <property type="match status" value="1"/>
</dbReference>
<evidence type="ECO:0000313" key="2">
    <source>
        <dbReference type="Proteomes" id="UP000183809"/>
    </source>
</evidence>
<protein>
    <submittedName>
        <fullName evidence="1">Dihydroorotate dehydrogenase</fullName>
    </submittedName>
</protein>
<evidence type="ECO:0000313" key="1">
    <source>
        <dbReference type="EMBL" id="OJD36878.1"/>
    </source>
</evidence>
<name>A0A1J9R5T4_9PEZI</name>
<dbReference type="Pfam" id="PF06108">
    <property type="entry name" value="DUF952"/>
    <property type="match status" value="1"/>
</dbReference>
<dbReference type="Gene3D" id="3.20.170.20">
    <property type="entry name" value="Protein of unknown function DUF952"/>
    <property type="match status" value="1"/>
</dbReference>
<gene>
    <name evidence="1" type="ORF">BKCO1_9000134</name>
</gene>
<reference evidence="1 2" key="1">
    <citation type="submission" date="2016-10" db="EMBL/GenBank/DDBJ databases">
        <title>Proteomics and genomics reveal pathogen-plant mechanisms compatible with a hemibiotrophic lifestyle of Diplodia corticola.</title>
        <authorList>
            <person name="Fernandes I."/>
            <person name="De Jonge R."/>
            <person name="Van De Peer Y."/>
            <person name="Devreese B."/>
            <person name="Alves A."/>
            <person name="Esteves A.C."/>
        </authorList>
    </citation>
    <scope>NUCLEOTIDE SEQUENCE [LARGE SCALE GENOMIC DNA]</scope>
    <source>
        <strain evidence="1 2">CBS 112549</strain>
    </source>
</reference>
<accession>A0A1J9R5T4</accession>
<dbReference type="Proteomes" id="UP000183809">
    <property type="component" value="Unassembled WGS sequence"/>
</dbReference>
<dbReference type="RefSeq" id="XP_020133138.1">
    <property type="nucleotide sequence ID" value="XM_020279776.1"/>
</dbReference>
<dbReference type="PANTHER" id="PTHR34129:SF1">
    <property type="entry name" value="DUF952 DOMAIN-CONTAINING PROTEIN"/>
    <property type="match status" value="1"/>
</dbReference>
<dbReference type="AlphaFoldDB" id="A0A1J9R5T4"/>
<comment type="caution">
    <text evidence="1">The sequence shown here is derived from an EMBL/GenBank/DDBJ whole genome shotgun (WGS) entry which is preliminary data.</text>
</comment>
<dbReference type="PANTHER" id="PTHR34129">
    <property type="entry name" value="BLR1139 PROTEIN"/>
    <property type="match status" value="1"/>
</dbReference>
<dbReference type="EMBL" id="MNUE01000009">
    <property type="protein sequence ID" value="OJD36878.1"/>
    <property type="molecule type" value="Genomic_DNA"/>
</dbReference>
<organism evidence="1 2">
    <name type="scientific">Diplodia corticola</name>
    <dbReference type="NCBI Taxonomy" id="236234"/>
    <lineage>
        <taxon>Eukaryota</taxon>
        <taxon>Fungi</taxon>
        <taxon>Dikarya</taxon>
        <taxon>Ascomycota</taxon>
        <taxon>Pezizomycotina</taxon>
        <taxon>Dothideomycetes</taxon>
        <taxon>Dothideomycetes incertae sedis</taxon>
        <taxon>Botryosphaeriales</taxon>
        <taxon>Botryosphaeriaceae</taxon>
        <taxon>Diplodia</taxon>
    </lineage>
</organism>
<sequence>MPSTNDHQDHPPTAFKILTAAQWAAWQRAGAFSGAGIDLADGYIHLSTAATAGETYARYFADQHDPDSLVVVEVDLRRLGQQGTGAGTGAEVKWEVSRGGALFPHVYGEIPVGAVGRRWEGGEVGRGLFEGLEAEAGRG</sequence>
<dbReference type="InterPro" id="IPR009297">
    <property type="entry name" value="DUF952"/>
</dbReference>
<keyword evidence="2" id="KW-1185">Reference proteome</keyword>
<dbReference type="GeneID" id="31020039"/>
<proteinExistence type="predicted"/>